<dbReference type="EMBL" id="CP031263">
    <property type="protein sequence ID" value="AXH93682.1"/>
    <property type="molecule type" value="Genomic_DNA"/>
</dbReference>
<evidence type="ECO:0000313" key="2">
    <source>
        <dbReference type="EMBL" id="AXH93682.1"/>
    </source>
</evidence>
<dbReference type="AlphaFoldDB" id="A0A3M9K1Q0"/>
<gene>
    <name evidence="2" type="ORF">DVH21_29325</name>
    <name evidence="3" type="ORF">F6X54_22570</name>
</gene>
<accession>A0A3M9K1Q0</accession>
<evidence type="ECO:0000313" key="4">
    <source>
        <dbReference type="Proteomes" id="UP000253958"/>
    </source>
</evidence>
<reference evidence="2 4" key="1">
    <citation type="submission" date="2018-07" db="EMBL/GenBank/DDBJ databases">
        <authorList>
            <person name="Ye Y."/>
        </authorList>
    </citation>
    <scope>NUCLEOTIDE SEQUENCE [LARGE SCALE GENOMIC DNA]</scope>
    <source>
        <strain evidence="2">110B</strain>
        <strain evidence="4">H14(2018)</strain>
    </source>
</reference>
<proteinExistence type="predicted"/>
<evidence type="ECO:0000313" key="5">
    <source>
        <dbReference type="Proteomes" id="UP000471364"/>
    </source>
</evidence>
<evidence type="ECO:0000313" key="3">
    <source>
        <dbReference type="EMBL" id="KAB1108448.1"/>
    </source>
</evidence>
<protein>
    <submittedName>
        <fullName evidence="2">Uncharacterized protein</fullName>
    </submittedName>
</protein>
<dbReference type="Proteomes" id="UP000471364">
    <property type="component" value="Unassembled WGS sequence"/>
</dbReference>
<reference evidence="3 5" key="3">
    <citation type="submission" date="2019-09" db="EMBL/GenBank/DDBJ databases">
        <title>High taxonomic diversity of Micromonospora strains isolated from Medicago sativa nodules in different geographical locations.</title>
        <authorList>
            <person name="Martinez-Hidalgo P."/>
            <person name="Flores-Felix J.D."/>
            <person name="Velazquez E."/>
            <person name="Brau L."/>
            <person name="Trujillo M.E."/>
            <person name="Martinez-Molina E."/>
        </authorList>
    </citation>
    <scope>NUCLEOTIDE SEQUENCE [LARGE SCALE GENOMIC DNA]</scope>
    <source>
        <strain evidence="3 5">ALFB5</strain>
    </source>
</reference>
<dbReference type="Proteomes" id="UP000253958">
    <property type="component" value="Chromosome"/>
</dbReference>
<dbReference type="RefSeq" id="WP_030500441.1">
    <property type="nucleotide sequence ID" value="NZ_CBDRJA010000010.1"/>
</dbReference>
<name>A0A3M9K1Q0_9ACTN</name>
<sequence length="63" mass="7043">MDSAYGWGIDEPPNPAADTDADGLEPEQLSEVRELTAQGWQLAPDAHAPRPTRWPAQRRAVFW</sequence>
<feature type="region of interest" description="Disordered" evidence="1">
    <location>
        <begin position="1"/>
        <end position="22"/>
    </location>
</feature>
<reference evidence="2 4" key="2">
    <citation type="submission" date="2018-08" db="EMBL/GenBank/DDBJ databases">
        <title>Streptomyces kandeliansis sp. nov., an endophytic bacterium isolated from mangrove plant.</title>
        <authorList>
            <person name="Wang R."/>
        </authorList>
    </citation>
    <scope>NUCLEOTIDE SEQUENCE [LARGE SCALE GENOMIC DNA]</scope>
    <source>
        <strain evidence="2">110B</strain>
        <strain evidence="4">H14(2018)</strain>
    </source>
</reference>
<evidence type="ECO:0000256" key="1">
    <source>
        <dbReference type="SAM" id="MobiDB-lite"/>
    </source>
</evidence>
<dbReference type="EMBL" id="WAAR01000115">
    <property type="protein sequence ID" value="KAB1108448.1"/>
    <property type="molecule type" value="Genomic_DNA"/>
</dbReference>
<organism evidence="2 4">
    <name type="scientific">Micromonospora aurantiaca</name>
    <name type="common">nom. illeg.</name>
    <dbReference type="NCBI Taxonomy" id="47850"/>
    <lineage>
        <taxon>Bacteria</taxon>
        <taxon>Bacillati</taxon>
        <taxon>Actinomycetota</taxon>
        <taxon>Actinomycetes</taxon>
        <taxon>Micromonosporales</taxon>
        <taxon>Micromonosporaceae</taxon>
        <taxon>Micromonospora</taxon>
    </lineage>
</organism>
<keyword evidence="5" id="KW-1185">Reference proteome</keyword>